<keyword evidence="2" id="KW-1185">Reference proteome</keyword>
<reference evidence="1 2" key="1">
    <citation type="journal article" date="2012" name="J. Bacteriol.">
        <title>Genome Sequence of n-Alkane-Degrading Hydrocarboniphaga effusa Strain AP103T (ATCC BAA-332T).</title>
        <authorList>
            <person name="Chang H.K."/>
            <person name="Zylstra G.J."/>
            <person name="Chae J.C."/>
        </authorList>
    </citation>
    <scope>NUCLEOTIDE SEQUENCE [LARGE SCALE GENOMIC DNA]</scope>
    <source>
        <strain evidence="1 2">AP103</strain>
    </source>
</reference>
<organism evidence="1 2">
    <name type="scientific">Hydrocarboniphaga effusa AP103</name>
    <dbReference type="NCBI Taxonomy" id="1172194"/>
    <lineage>
        <taxon>Bacteria</taxon>
        <taxon>Pseudomonadati</taxon>
        <taxon>Pseudomonadota</taxon>
        <taxon>Gammaproteobacteria</taxon>
        <taxon>Nevskiales</taxon>
        <taxon>Nevskiaceae</taxon>
        <taxon>Hydrocarboniphaga</taxon>
    </lineage>
</organism>
<dbReference type="EMBL" id="AKGD01000001">
    <property type="protein sequence ID" value="EIT70453.1"/>
    <property type="molecule type" value="Genomic_DNA"/>
</dbReference>
<comment type="caution">
    <text evidence="1">The sequence shown here is derived from an EMBL/GenBank/DDBJ whole genome shotgun (WGS) entry which is preliminary data.</text>
</comment>
<name>I8T9J0_9GAMM</name>
<evidence type="ECO:0000313" key="1">
    <source>
        <dbReference type="EMBL" id="EIT70453.1"/>
    </source>
</evidence>
<dbReference type="AlphaFoldDB" id="I8T9J0"/>
<proteinExistence type="predicted"/>
<accession>I8T9J0</accession>
<gene>
    <name evidence="1" type="ORF">WQQ_05900</name>
</gene>
<dbReference type="Proteomes" id="UP000003704">
    <property type="component" value="Unassembled WGS sequence"/>
</dbReference>
<sequence length="70" mass="7559">MAVRKGTAVEDGNKIYHFADEQSAQAFVDCLADDSVTSCSQRIKPVSVEAKKPAVTVAARGDDPEFKMRA</sequence>
<evidence type="ECO:0000313" key="2">
    <source>
        <dbReference type="Proteomes" id="UP000003704"/>
    </source>
</evidence>
<protein>
    <submittedName>
        <fullName evidence="1">Uncharacterized protein</fullName>
    </submittedName>
</protein>
<dbReference type="RefSeq" id="WP_007183546.1">
    <property type="nucleotide sequence ID" value="NZ_AKGD01000001.1"/>
</dbReference>